<evidence type="ECO:0000256" key="2">
    <source>
        <dbReference type="SAM" id="SignalP"/>
    </source>
</evidence>
<dbReference type="InterPro" id="IPR031569">
    <property type="entry name" value="ApeC"/>
</dbReference>
<comment type="caution">
    <text evidence="4">The sequence shown here is derived from an EMBL/GenBank/DDBJ whole genome shotgun (WGS) entry which is preliminary data.</text>
</comment>
<evidence type="ECO:0000259" key="3">
    <source>
        <dbReference type="Pfam" id="PF16977"/>
    </source>
</evidence>
<evidence type="ECO:0000313" key="4">
    <source>
        <dbReference type="EMBL" id="GFN94188.1"/>
    </source>
</evidence>
<keyword evidence="1" id="KW-0175">Coiled coil</keyword>
<organism evidence="4 5">
    <name type="scientific">Plakobranchus ocellatus</name>
    <dbReference type="NCBI Taxonomy" id="259542"/>
    <lineage>
        <taxon>Eukaryota</taxon>
        <taxon>Metazoa</taxon>
        <taxon>Spiralia</taxon>
        <taxon>Lophotrochozoa</taxon>
        <taxon>Mollusca</taxon>
        <taxon>Gastropoda</taxon>
        <taxon>Heterobranchia</taxon>
        <taxon>Euthyneura</taxon>
        <taxon>Panpulmonata</taxon>
        <taxon>Sacoglossa</taxon>
        <taxon>Placobranchoidea</taxon>
        <taxon>Plakobranchidae</taxon>
        <taxon>Plakobranchus</taxon>
    </lineage>
</organism>
<accession>A0AAV3ZIH0</accession>
<evidence type="ECO:0000256" key="1">
    <source>
        <dbReference type="SAM" id="Coils"/>
    </source>
</evidence>
<gene>
    <name evidence="4" type="ORF">PoB_002069400</name>
</gene>
<dbReference type="EMBL" id="BLXT01002413">
    <property type="protein sequence ID" value="GFN94188.1"/>
    <property type="molecule type" value="Genomic_DNA"/>
</dbReference>
<feature type="coiled-coil region" evidence="1">
    <location>
        <begin position="167"/>
        <end position="216"/>
    </location>
</feature>
<feature type="chain" id="PRO_5043674445" evidence="2">
    <location>
        <begin position="24"/>
        <end position="477"/>
    </location>
</feature>
<sequence length="477" mass="54241">MESGVISVLQLLLLLLATPIALTEIETVNLHFRMTPAVVDWSRHRRVDLSCKGTTERSWYSYETAPKISSLRIFKNDVSSWRLVAEITEVEPEKVYVKDTSIASHSGSLVRDYKDIGHLEVSWTLPSTEYLGQYKCHMSRFNAKQDGILTTMADLSVDSGLDAYAIFRVLKGDQDEVQEKFKNLEEKIMHYEQHLKSASDSELSRVDKELDNLESEMNATLAGQDKKLELLQEQMEVILVELEKNHSKKMAEMNSQLQSLLNRGFILLWPRGTYALPQPKNGCPTSGGVGFKAGWRRHHTESTDRNKDHVSEGNHLQQPVLFRESTQNYLYQRFCVKTDSVSLGPTWPKGSYCINKLGECPVLFEQGSIKWDDENKKGPSIIGGDVPDGVYSETSSTLYYCCRKDGLVDEPIDLPRSEPFYLYRYGGQCQQVAGMNVSAEFIHFDTENSNNEDETVDPHPDAQINDVTLHLCYYQQL</sequence>
<dbReference type="PANTHER" id="PTHR19324">
    <property type="entry name" value="PERFORIN-LIKE PROTEIN 1"/>
    <property type="match status" value="1"/>
</dbReference>
<dbReference type="Pfam" id="PF16977">
    <property type="entry name" value="ApeC"/>
    <property type="match status" value="1"/>
</dbReference>
<keyword evidence="2" id="KW-0732">Signal</keyword>
<dbReference type="PANTHER" id="PTHR19324:SF33">
    <property type="entry name" value="MUCIN-5AC"/>
    <property type="match status" value="1"/>
</dbReference>
<dbReference type="Proteomes" id="UP000735302">
    <property type="component" value="Unassembled WGS sequence"/>
</dbReference>
<name>A0AAV3ZIH0_9GAST</name>
<keyword evidence="5" id="KW-1185">Reference proteome</keyword>
<feature type="domain" description="Apextrin C-terminal" evidence="3">
    <location>
        <begin position="269"/>
        <end position="474"/>
    </location>
</feature>
<dbReference type="AlphaFoldDB" id="A0AAV3ZIH0"/>
<evidence type="ECO:0000313" key="5">
    <source>
        <dbReference type="Proteomes" id="UP000735302"/>
    </source>
</evidence>
<reference evidence="4 5" key="1">
    <citation type="journal article" date="2021" name="Elife">
        <title>Chloroplast acquisition without the gene transfer in kleptoplastic sea slugs, Plakobranchus ocellatus.</title>
        <authorList>
            <person name="Maeda T."/>
            <person name="Takahashi S."/>
            <person name="Yoshida T."/>
            <person name="Shimamura S."/>
            <person name="Takaki Y."/>
            <person name="Nagai Y."/>
            <person name="Toyoda A."/>
            <person name="Suzuki Y."/>
            <person name="Arimoto A."/>
            <person name="Ishii H."/>
            <person name="Satoh N."/>
            <person name="Nishiyama T."/>
            <person name="Hasebe M."/>
            <person name="Maruyama T."/>
            <person name="Minagawa J."/>
            <person name="Obokata J."/>
            <person name="Shigenobu S."/>
        </authorList>
    </citation>
    <scope>NUCLEOTIDE SEQUENCE [LARGE SCALE GENOMIC DNA]</scope>
</reference>
<protein>
    <submittedName>
        <fullName evidence="4">Apextrin-like protein 2</fullName>
    </submittedName>
</protein>
<proteinExistence type="predicted"/>
<feature type="signal peptide" evidence="2">
    <location>
        <begin position="1"/>
        <end position="23"/>
    </location>
</feature>